<keyword evidence="4" id="KW-1185">Reference proteome</keyword>
<dbReference type="Proteomes" id="UP000241818">
    <property type="component" value="Unassembled WGS sequence"/>
</dbReference>
<proteinExistence type="predicted"/>
<dbReference type="RefSeq" id="XP_024720587.1">
    <property type="nucleotide sequence ID" value="XM_024865820.1"/>
</dbReference>
<feature type="transmembrane region" description="Helical" evidence="2">
    <location>
        <begin position="49"/>
        <end position="68"/>
    </location>
</feature>
<dbReference type="PANTHER" id="PTHR40018">
    <property type="entry name" value="[PSI+] INDUCTION PROTEIN 2"/>
    <property type="match status" value="1"/>
</dbReference>
<dbReference type="GO" id="GO:0005935">
    <property type="term" value="C:cellular bud neck"/>
    <property type="evidence" value="ECO:0007669"/>
    <property type="project" value="TreeGrafter"/>
</dbReference>
<dbReference type="GeneID" id="36573901"/>
<reference evidence="3 4" key="1">
    <citation type="journal article" date="2018" name="New Phytol.">
        <title>Comparative genomics and transcriptomics depict ericoid mycorrhizal fungi as versatile saprotrophs and plant mutualists.</title>
        <authorList>
            <person name="Martino E."/>
            <person name="Morin E."/>
            <person name="Grelet G.A."/>
            <person name="Kuo A."/>
            <person name="Kohler A."/>
            <person name="Daghino S."/>
            <person name="Barry K.W."/>
            <person name="Cichocki N."/>
            <person name="Clum A."/>
            <person name="Dockter R.B."/>
            <person name="Hainaut M."/>
            <person name="Kuo R.C."/>
            <person name="LaButti K."/>
            <person name="Lindahl B.D."/>
            <person name="Lindquist E.A."/>
            <person name="Lipzen A."/>
            <person name="Khouja H.R."/>
            <person name="Magnuson J."/>
            <person name="Murat C."/>
            <person name="Ohm R.A."/>
            <person name="Singer S.W."/>
            <person name="Spatafora J.W."/>
            <person name="Wang M."/>
            <person name="Veneault-Fourrey C."/>
            <person name="Henrissat B."/>
            <person name="Grigoriev I.V."/>
            <person name="Martin F.M."/>
            <person name="Perotto S."/>
        </authorList>
    </citation>
    <scope>NUCLEOTIDE SEQUENCE [LARGE SCALE GENOMIC DNA]</scope>
    <source>
        <strain evidence="3 4">ATCC 22711</strain>
    </source>
</reference>
<feature type="compositionally biased region" description="Low complexity" evidence="1">
    <location>
        <begin position="439"/>
        <end position="448"/>
    </location>
</feature>
<dbReference type="GO" id="GO:0005886">
    <property type="term" value="C:plasma membrane"/>
    <property type="evidence" value="ECO:0007669"/>
    <property type="project" value="TreeGrafter"/>
</dbReference>
<keyword evidence="2" id="KW-1133">Transmembrane helix</keyword>
<evidence type="ECO:0000256" key="2">
    <source>
        <dbReference type="SAM" id="Phobius"/>
    </source>
</evidence>
<dbReference type="PANTHER" id="PTHR40018:SF1">
    <property type="entry name" value="[PSI+] INDUCTION PROTEIN 2"/>
    <property type="match status" value="1"/>
</dbReference>
<accession>A0A2T3B101</accession>
<dbReference type="OrthoDB" id="5401332at2759"/>
<feature type="compositionally biased region" description="Basic and acidic residues" evidence="1">
    <location>
        <begin position="477"/>
        <end position="490"/>
    </location>
</feature>
<feature type="compositionally biased region" description="Polar residues" evidence="1">
    <location>
        <begin position="287"/>
        <end position="303"/>
    </location>
</feature>
<evidence type="ECO:0000256" key="1">
    <source>
        <dbReference type="SAM" id="MobiDB-lite"/>
    </source>
</evidence>
<gene>
    <name evidence="3" type="ORF">M430DRAFT_28786</name>
</gene>
<feature type="region of interest" description="Disordered" evidence="1">
    <location>
        <begin position="251"/>
        <end position="490"/>
    </location>
</feature>
<dbReference type="InterPro" id="IPR037504">
    <property type="entry name" value="PSI_induc_2"/>
</dbReference>
<evidence type="ECO:0000313" key="3">
    <source>
        <dbReference type="EMBL" id="PSS17079.1"/>
    </source>
</evidence>
<dbReference type="AlphaFoldDB" id="A0A2T3B101"/>
<organism evidence="3 4">
    <name type="scientific">Amorphotheca resinae ATCC 22711</name>
    <dbReference type="NCBI Taxonomy" id="857342"/>
    <lineage>
        <taxon>Eukaryota</taxon>
        <taxon>Fungi</taxon>
        <taxon>Dikarya</taxon>
        <taxon>Ascomycota</taxon>
        <taxon>Pezizomycotina</taxon>
        <taxon>Leotiomycetes</taxon>
        <taxon>Helotiales</taxon>
        <taxon>Amorphothecaceae</taxon>
        <taxon>Amorphotheca</taxon>
    </lineage>
</organism>
<protein>
    <recommendedName>
        <fullName evidence="5">Fibroin-3 related protein</fullName>
    </recommendedName>
</protein>
<evidence type="ECO:0008006" key="5">
    <source>
        <dbReference type="Google" id="ProtNLM"/>
    </source>
</evidence>
<name>A0A2T3B101_AMORE</name>
<dbReference type="EMBL" id="KZ679012">
    <property type="protein sequence ID" value="PSS17079.1"/>
    <property type="molecule type" value="Genomic_DNA"/>
</dbReference>
<sequence length="490" mass="52209">MERSMRSGAVPYVLRGLLGRDVSQEVDSVKTTFSSWDNCMAKAYCKWPVIAAIIVASLIVLSVLWCIIRCACCARSCCCACFSFLECCDCCGGSCDGKRDRAHRHLDDRDLFPPHQGYQPPAPMMGGALAGPTAYEPPRYAQFEVGKNGLAVDPKANALSEDALPPMPSWETAVSRHVLTEEEKNAVELGELNPVTGQKVPLMSGGAPVGISSPPSPVDGMPASPYGARPGPGAGGNGYAGIPEDPYAPNRNAFNQNARGYGGSLSPAPAVGGRGYGPPQHAMDNYGPTTPQESYPGTNNNGFAASPVGAYGRPQPGSQYPSDRRQYPPQPVRQYSSDSARPLNPGRQYQPEGGYQPDGNYPPQNFPMSDPPRGPSRGPVRSPPPNNTPGFDFGIGSQQQYQSRPSPPPQQPYGPSQGARYSPPLQQGRPGNGGYHAGSTAPPSYASRSPPPQTSNYQPYVPPSDQETPQALVPGGGREREPQNWDPVQR</sequence>
<dbReference type="InParanoid" id="A0A2T3B101"/>
<keyword evidence="2" id="KW-0812">Transmembrane</keyword>
<evidence type="ECO:0000313" key="4">
    <source>
        <dbReference type="Proteomes" id="UP000241818"/>
    </source>
</evidence>
<keyword evidence="2" id="KW-0472">Membrane</keyword>
<dbReference type="STRING" id="857342.A0A2T3B101"/>